<sequence>QSKFSTLNITLSSKFCCLGISLRISFSLANACQKHKRGQYKNPFNYFGDHFYYMFCILGKGDLFVISVFLNF</sequence>
<proteinExistence type="predicted"/>
<comment type="caution">
    <text evidence="2">The sequence shown here is derived from an EMBL/GenBank/DDBJ whole genome shotgun (WGS) entry which is preliminary data.</text>
</comment>
<dbReference type="AlphaFoldDB" id="A0A0L6UHE3"/>
<feature type="transmembrane region" description="Helical" evidence="1">
    <location>
        <begin position="50"/>
        <end position="70"/>
    </location>
</feature>
<keyword evidence="3" id="KW-1185">Reference proteome</keyword>
<evidence type="ECO:0000313" key="3">
    <source>
        <dbReference type="Proteomes" id="UP000037035"/>
    </source>
</evidence>
<name>A0A0L6UHE3_9BASI</name>
<organism evidence="2 3">
    <name type="scientific">Puccinia sorghi</name>
    <dbReference type="NCBI Taxonomy" id="27349"/>
    <lineage>
        <taxon>Eukaryota</taxon>
        <taxon>Fungi</taxon>
        <taxon>Dikarya</taxon>
        <taxon>Basidiomycota</taxon>
        <taxon>Pucciniomycotina</taxon>
        <taxon>Pucciniomycetes</taxon>
        <taxon>Pucciniales</taxon>
        <taxon>Pucciniaceae</taxon>
        <taxon>Puccinia</taxon>
    </lineage>
</organism>
<dbReference type="Proteomes" id="UP000037035">
    <property type="component" value="Unassembled WGS sequence"/>
</dbReference>
<gene>
    <name evidence="2" type="ORF">VP01_6586g1</name>
</gene>
<protein>
    <submittedName>
        <fullName evidence="2">Uncharacterized protein</fullName>
    </submittedName>
</protein>
<dbReference type="EMBL" id="LAVV01011925">
    <property type="protein sequence ID" value="KNZ47230.1"/>
    <property type="molecule type" value="Genomic_DNA"/>
</dbReference>
<keyword evidence="1" id="KW-1133">Transmembrane helix</keyword>
<dbReference type="VEuPathDB" id="FungiDB:VP01_6586g1"/>
<reference evidence="2 3" key="1">
    <citation type="submission" date="2015-08" db="EMBL/GenBank/DDBJ databases">
        <title>Next Generation Sequencing and Analysis of the Genome of Puccinia sorghi L Schw, the Causal Agent of Maize Common Rust.</title>
        <authorList>
            <person name="Rochi L."/>
            <person name="Burguener G."/>
            <person name="Darino M."/>
            <person name="Turjanski A."/>
            <person name="Kreff E."/>
            <person name="Dieguez M.J."/>
            <person name="Sacco F."/>
        </authorList>
    </citation>
    <scope>NUCLEOTIDE SEQUENCE [LARGE SCALE GENOMIC DNA]</scope>
    <source>
        <strain evidence="2 3">RO10H11247</strain>
    </source>
</reference>
<evidence type="ECO:0000313" key="2">
    <source>
        <dbReference type="EMBL" id="KNZ47230.1"/>
    </source>
</evidence>
<keyword evidence="1" id="KW-0472">Membrane</keyword>
<keyword evidence="1" id="KW-0812">Transmembrane</keyword>
<evidence type="ECO:0000256" key="1">
    <source>
        <dbReference type="SAM" id="Phobius"/>
    </source>
</evidence>
<feature type="non-terminal residue" evidence="2">
    <location>
        <position position="1"/>
    </location>
</feature>
<accession>A0A0L6UHE3</accession>